<proteinExistence type="predicted"/>
<accession>A0A3S0A3A2</accession>
<name>A0A3S0A3A2_9HYPH</name>
<reference evidence="2 3" key="1">
    <citation type="submission" date="2018-12" db="EMBL/GenBank/DDBJ databases">
        <title>Mesorhizobium carbonis sp. nov., isolated from coal mine water.</title>
        <authorList>
            <person name="Xin W."/>
            <person name="Xu Z."/>
            <person name="Xiang F."/>
            <person name="Zhang J."/>
            <person name="Xi L."/>
            <person name="Liu J."/>
        </authorList>
    </citation>
    <scope>NUCLEOTIDE SEQUENCE [LARGE SCALE GENOMIC DNA]</scope>
    <source>
        <strain evidence="2 3">B2.3</strain>
    </source>
</reference>
<dbReference type="Proteomes" id="UP000278398">
    <property type="component" value="Unassembled WGS sequence"/>
</dbReference>
<evidence type="ECO:0000313" key="3">
    <source>
        <dbReference type="Proteomes" id="UP000278398"/>
    </source>
</evidence>
<keyword evidence="3" id="KW-1185">Reference proteome</keyword>
<dbReference type="Pfam" id="PF08808">
    <property type="entry name" value="RES"/>
    <property type="match status" value="1"/>
</dbReference>
<dbReference type="InterPro" id="IPR014914">
    <property type="entry name" value="RES_dom"/>
</dbReference>
<dbReference type="SMART" id="SM00953">
    <property type="entry name" value="RES"/>
    <property type="match status" value="1"/>
</dbReference>
<evidence type="ECO:0000313" key="2">
    <source>
        <dbReference type="EMBL" id="RST87895.1"/>
    </source>
</evidence>
<protein>
    <recommendedName>
        <fullName evidence="1">RES domain-containing protein</fullName>
    </recommendedName>
</protein>
<dbReference type="AlphaFoldDB" id="A0A3S0A3A2"/>
<dbReference type="OrthoDB" id="648213at2"/>
<sequence length="169" mass="18675">MPDVTPCDLLLWRAYVPRWAYMPGEGAARFGGRWNPVGAPAIYAARELSTAWAEYNQGFVQHPALIARLQLKGARLIDLTDRAVLADLGVGSDIHRCEWRQNLDSGLEPPTYALRRVLVEAGADGVIFPSHMSPGGTCIALWRWNAKGSPELSIIDPDERLPRTPASWT</sequence>
<dbReference type="RefSeq" id="WP_126698011.1">
    <property type="nucleotide sequence ID" value="NZ_RWKW01000008.1"/>
</dbReference>
<evidence type="ECO:0000259" key="1">
    <source>
        <dbReference type="SMART" id="SM00953"/>
    </source>
</evidence>
<gene>
    <name evidence="2" type="ORF">EJC49_03150</name>
</gene>
<comment type="caution">
    <text evidence="2">The sequence shown here is derived from an EMBL/GenBank/DDBJ whole genome shotgun (WGS) entry which is preliminary data.</text>
</comment>
<organism evidence="2 3">
    <name type="scientific">Aquibium carbonis</name>
    <dbReference type="NCBI Taxonomy" id="2495581"/>
    <lineage>
        <taxon>Bacteria</taxon>
        <taxon>Pseudomonadati</taxon>
        <taxon>Pseudomonadota</taxon>
        <taxon>Alphaproteobacteria</taxon>
        <taxon>Hyphomicrobiales</taxon>
        <taxon>Phyllobacteriaceae</taxon>
        <taxon>Aquibium</taxon>
    </lineage>
</organism>
<dbReference type="EMBL" id="RWKW01000008">
    <property type="protein sequence ID" value="RST87895.1"/>
    <property type="molecule type" value="Genomic_DNA"/>
</dbReference>
<feature type="domain" description="RES" evidence="1">
    <location>
        <begin position="21"/>
        <end position="153"/>
    </location>
</feature>